<dbReference type="SUPFAM" id="SSF56645">
    <property type="entry name" value="Acyl-CoA dehydrogenase NM domain-like"/>
    <property type="match status" value="1"/>
</dbReference>
<accession>A0ABP4WI77</accession>
<protein>
    <recommendedName>
        <fullName evidence="9">Acyl-CoA dehydrogenase</fullName>
    </recommendedName>
</protein>
<dbReference type="PANTHER" id="PTHR43884">
    <property type="entry name" value="ACYL-COA DEHYDROGENASE"/>
    <property type="match status" value="1"/>
</dbReference>
<evidence type="ECO:0000256" key="4">
    <source>
        <dbReference type="RuleBase" id="RU362125"/>
    </source>
</evidence>
<dbReference type="InterPro" id="IPR036250">
    <property type="entry name" value="AcylCo_DH-like_C"/>
</dbReference>
<dbReference type="InterPro" id="IPR046373">
    <property type="entry name" value="Acyl-CoA_Oxase/DH_mid-dom_sf"/>
</dbReference>
<organism evidence="7 8">
    <name type="scientific">Aeromicrobium alkaliterrae</name>
    <dbReference type="NCBI Taxonomy" id="302168"/>
    <lineage>
        <taxon>Bacteria</taxon>
        <taxon>Bacillati</taxon>
        <taxon>Actinomycetota</taxon>
        <taxon>Actinomycetes</taxon>
        <taxon>Propionibacteriales</taxon>
        <taxon>Nocardioidaceae</taxon>
        <taxon>Aeromicrobium</taxon>
    </lineage>
</organism>
<evidence type="ECO:0000259" key="6">
    <source>
        <dbReference type="Pfam" id="PF02770"/>
    </source>
</evidence>
<comment type="cofactor">
    <cofactor evidence="4">
        <name>FAD</name>
        <dbReference type="ChEBI" id="CHEBI:57692"/>
    </cofactor>
</comment>
<dbReference type="EMBL" id="BAAAME010000017">
    <property type="protein sequence ID" value="GAA1754263.1"/>
    <property type="molecule type" value="Genomic_DNA"/>
</dbReference>
<proteinExistence type="inferred from homology"/>
<evidence type="ECO:0008006" key="9">
    <source>
        <dbReference type="Google" id="ProtNLM"/>
    </source>
</evidence>
<keyword evidence="8" id="KW-1185">Reference proteome</keyword>
<evidence type="ECO:0000259" key="5">
    <source>
        <dbReference type="Pfam" id="PF00441"/>
    </source>
</evidence>
<dbReference type="Gene3D" id="2.40.110.10">
    <property type="entry name" value="Butyryl-CoA Dehydrogenase, subunit A, domain 2"/>
    <property type="match status" value="1"/>
</dbReference>
<dbReference type="Proteomes" id="UP001501057">
    <property type="component" value="Unassembled WGS sequence"/>
</dbReference>
<feature type="domain" description="Acyl-CoA dehydrogenase/oxidase C-terminal" evidence="5">
    <location>
        <begin position="116"/>
        <end position="272"/>
    </location>
</feature>
<evidence type="ECO:0000256" key="1">
    <source>
        <dbReference type="ARBA" id="ARBA00009347"/>
    </source>
</evidence>
<dbReference type="Pfam" id="PF00441">
    <property type="entry name" value="Acyl-CoA_dh_1"/>
    <property type="match status" value="1"/>
</dbReference>
<keyword evidence="4" id="KW-0560">Oxidoreductase</keyword>
<evidence type="ECO:0000313" key="8">
    <source>
        <dbReference type="Proteomes" id="UP001501057"/>
    </source>
</evidence>
<reference evidence="8" key="1">
    <citation type="journal article" date="2019" name="Int. J. Syst. Evol. Microbiol.">
        <title>The Global Catalogue of Microorganisms (GCM) 10K type strain sequencing project: providing services to taxonomists for standard genome sequencing and annotation.</title>
        <authorList>
            <consortium name="The Broad Institute Genomics Platform"/>
            <consortium name="The Broad Institute Genome Sequencing Center for Infectious Disease"/>
            <person name="Wu L."/>
            <person name="Ma J."/>
        </authorList>
    </citation>
    <scope>NUCLEOTIDE SEQUENCE [LARGE SCALE GENOMIC DNA]</scope>
    <source>
        <strain evidence="8">JCM 13518</strain>
    </source>
</reference>
<evidence type="ECO:0000256" key="3">
    <source>
        <dbReference type="ARBA" id="ARBA00022827"/>
    </source>
</evidence>
<dbReference type="PANTHER" id="PTHR43884:SF12">
    <property type="entry name" value="ISOVALERYL-COA DEHYDROGENASE, MITOCHONDRIAL-RELATED"/>
    <property type="match status" value="1"/>
</dbReference>
<comment type="caution">
    <text evidence="7">The sequence shown here is derived from an EMBL/GenBank/DDBJ whole genome shotgun (WGS) entry which is preliminary data.</text>
</comment>
<dbReference type="SUPFAM" id="SSF47203">
    <property type="entry name" value="Acyl-CoA dehydrogenase C-terminal domain-like"/>
    <property type="match status" value="1"/>
</dbReference>
<evidence type="ECO:0000256" key="2">
    <source>
        <dbReference type="ARBA" id="ARBA00022630"/>
    </source>
</evidence>
<keyword evidence="2 4" id="KW-0285">Flavoprotein</keyword>
<evidence type="ECO:0000313" key="7">
    <source>
        <dbReference type="EMBL" id="GAA1754263.1"/>
    </source>
</evidence>
<dbReference type="Gene3D" id="1.20.140.10">
    <property type="entry name" value="Butyryl-CoA Dehydrogenase, subunit A, domain 3"/>
    <property type="match status" value="1"/>
</dbReference>
<dbReference type="Pfam" id="PF02770">
    <property type="entry name" value="Acyl-CoA_dh_M"/>
    <property type="match status" value="1"/>
</dbReference>
<gene>
    <name evidence="7" type="ORF">GCM10009710_36990</name>
</gene>
<name>A0ABP4WI77_9ACTN</name>
<keyword evidence="3 4" id="KW-0274">FAD</keyword>
<dbReference type="InterPro" id="IPR006091">
    <property type="entry name" value="Acyl-CoA_Oxase/DH_mid-dom"/>
</dbReference>
<dbReference type="InterPro" id="IPR009075">
    <property type="entry name" value="AcylCo_DH/oxidase_C"/>
</dbReference>
<sequence length="279" mass="29442">MRPLVEGEIVGAFATSEPGASSDLTPSAVATDATRDGDVWVLNGRKRWITNSVAAGIIVVLARTGDSLTTFLVPGDSPGLRIGVADRKLGNRAQITADVILDDVRLDDSHVLGKVGRGLTVALQTLTYGRIGIAAAGVGMAQAAFDRTAAHLASRSAFGGLLASKQHWQFVMARRAAQIECARSLYLKAAVRLDGGVRFPEPEAAMAKLLGSEAAVEMARDAVQAFGGLGFTVERGADGLEGPVEAIYRDSKIGEIYEGSNEIQQWVIARHIFGREISG</sequence>
<dbReference type="InterPro" id="IPR009100">
    <property type="entry name" value="AcylCoA_DH/oxidase_NM_dom_sf"/>
</dbReference>
<feature type="domain" description="Acyl-CoA oxidase/dehydrogenase middle" evidence="6">
    <location>
        <begin position="12"/>
        <end position="104"/>
    </location>
</feature>
<comment type="similarity">
    <text evidence="1 4">Belongs to the acyl-CoA dehydrogenase family.</text>
</comment>